<organism evidence="3 4">
    <name type="scientific">Porphyra umbilicalis</name>
    <name type="common">Purple laver</name>
    <name type="synonym">Red alga</name>
    <dbReference type="NCBI Taxonomy" id="2786"/>
    <lineage>
        <taxon>Eukaryota</taxon>
        <taxon>Rhodophyta</taxon>
        <taxon>Bangiophyceae</taxon>
        <taxon>Bangiales</taxon>
        <taxon>Bangiaceae</taxon>
        <taxon>Porphyra</taxon>
    </lineage>
</organism>
<keyword evidence="2" id="KW-0812">Transmembrane</keyword>
<evidence type="ECO:0000256" key="1">
    <source>
        <dbReference type="SAM" id="MobiDB-lite"/>
    </source>
</evidence>
<proteinExistence type="predicted"/>
<keyword evidence="2" id="KW-1133">Transmembrane helix</keyword>
<name>A0A1X6NXA6_PORUM</name>
<feature type="transmembrane region" description="Helical" evidence="2">
    <location>
        <begin position="548"/>
        <end position="570"/>
    </location>
</feature>
<sequence length="617" mass="63713">MDNGGVGRRPRRRQLLHGWTMTVAAVAAVATALAVERLRATVAQATTCTPASTGPEENITAPARYADALRTAVSPVAFGVQPPGAVVHTHDGDPMSQVQLDLLRHLRIQSHPCFERSASTPCGLSPSHPATSGITVYDFHDPEANLQGVAVQTEIAGICLDAACLNLTTVALHRVPVGGGGGSAAACSYQLVRGGNLTSIVAALSTVEEVNMDKLMQHPQYIKYGVVVRNADRRWNARGYRDVVRPLPVNTSSVCCNLSTLSMAGLDTYAADLSPAGDPVSGSSSPLPANASGSLPPGCGSCDGPSATAPPTDPATATALLSEPAAGSFPAPPVRFVHIGDVGNTGALATKCSRHGETLRVAAAAAASTQDAVATGLEGRAFLSDPPPLVSKPEIFLIAVAAMQGLVAFFYLMFVPKDGGWVARLVGAEGNGEISPRQRRNGHRVLVVLAMIVAIADVCPSIWSLHQEQQAANWVGLFAHLDLVAVMPGPAVLSDAPLPPPPPVAAFPPVPPEVVEGPLEAASCSTGVVFMLLPVLGRASYIDTNIEWLWGIMGVTLVVVVVLLGILAIGPRAARLVNQRRAGVPADDDVEANPPPAEAVVAAAAQEANDEAGAGRP</sequence>
<keyword evidence="2" id="KW-0472">Membrane</keyword>
<evidence type="ECO:0000256" key="2">
    <source>
        <dbReference type="SAM" id="Phobius"/>
    </source>
</evidence>
<evidence type="ECO:0000313" key="4">
    <source>
        <dbReference type="Proteomes" id="UP000218209"/>
    </source>
</evidence>
<accession>A0A1X6NXA6</accession>
<feature type="transmembrane region" description="Helical" evidence="2">
    <location>
        <begin position="445"/>
        <end position="465"/>
    </location>
</feature>
<dbReference type="AlphaFoldDB" id="A0A1X6NXA6"/>
<feature type="region of interest" description="Disordered" evidence="1">
    <location>
        <begin position="275"/>
        <end position="317"/>
    </location>
</feature>
<reference evidence="3 4" key="1">
    <citation type="submission" date="2017-03" db="EMBL/GenBank/DDBJ databases">
        <title>WGS assembly of Porphyra umbilicalis.</title>
        <authorList>
            <person name="Brawley S.H."/>
            <person name="Blouin N.A."/>
            <person name="Ficko-Blean E."/>
            <person name="Wheeler G.L."/>
            <person name="Lohr M."/>
            <person name="Goodson H.V."/>
            <person name="Jenkins J.W."/>
            <person name="Blaby-Haas C.E."/>
            <person name="Helliwell K.E."/>
            <person name="Chan C."/>
            <person name="Marriage T."/>
            <person name="Bhattacharya D."/>
            <person name="Klein A.S."/>
            <person name="Badis Y."/>
            <person name="Brodie J."/>
            <person name="Cao Y."/>
            <person name="Collen J."/>
            <person name="Dittami S.M."/>
            <person name="Gachon C.M."/>
            <person name="Green B.R."/>
            <person name="Karpowicz S."/>
            <person name="Kim J.W."/>
            <person name="Kudahl U."/>
            <person name="Lin S."/>
            <person name="Michel G."/>
            <person name="Mittag M."/>
            <person name="Olson B.J."/>
            <person name="Pangilinan J."/>
            <person name="Peng Y."/>
            <person name="Qiu H."/>
            <person name="Shu S."/>
            <person name="Singer J.T."/>
            <person name="Smith A.G."/>
            <person name="Sprecher B.N."/>
            <person name="Wagner V."/>
            <person name="Wang W."/>
            <person name="Wang Z.-Y."/>
            <person name="Yan J."/>
            <person name="Yarish C."/>
            <person name="Zoeuner-Riek S."/>
            <person name="Zhuang Y."/>
            <person name="Zou Y."/>
            <person name="Lindquist E.A."/>
            <person name="Grimwood J."/>
            <person name="Barry K."/>
            <person name="Rokhsar D.S."/>
            <person name="Schmutz J."/>
            <person name="Stiller J.W."/>
            <person name="Grossman A.R."/>
            <person name="Prochnik S.E."/>
        </authorList>
    </citation>
    <scope>NUCLEOTIDE SEQUENCE [LARGE SCALE GENOMIC DNA]</scope>
    <source>
        <strain evidence="3">4086291</strain>
    </source>
</reference>
<keyword evidence="4" id="KW-1185">Reference proteome</keyword>
<feature type="transmembrane region" description="Helical" evidence="2">
    <location>
        <begin position="395"/>
        <end position="414"/>
    </location>
</feature>
<dbReference type="EMBL" id="KV919005">
    <property type="protein sequence ID" value="OSX73279.1"/>
    <property type="molecule type" value="Genomic_DNA"/>
</dbReference>
<dbReference type="Proteomes" id="UP000218209">
    <property type="component" value="Unassembled WGS sequence"/>
</dbReference>
<feature type="compositionally biased region" description="Polar residues" evidence="1">
    <location>
        <begin position="281"/>
        <end position="293"/>
    </location>
</feature>
<feature type="compositionally biased region" description="Low complexity" evidence="1">
    <location>
        <begin position="305"/>
        <end position="317"/>
    </location>
</feature>
<protein>
    <submittedName>
        <fullName evidence="3">Uncharacterized protein</fullName>
    </submittedName>
</protein>
<evidence type="ECO:0000313" key="3">
    <source>
        <dbReference type="EMBL" id="OSX73279.1"/>
    </source>
</evidence>
<gene>
    <name evidence="3" type="ORF">BU14_0361s0007</name>
</gene>